<dbReference type="EMBL" id="QJJK01000002">
    <property type="protein sequence ID" value="PXW63136.1"/>
    <property type="molecule type" value="Genomic_DNA"/>
</dbReference>
<accession>A0A2V3UD40</accession>
<dbReference type="InterPro" id="IPR036821">
    <property type="entry name" value="Peptide_deformylase_sf"/>
</dbReference>
<proteinExistence type="inferred from homology"/>
<keyword evidence="4" id="KW-1185">Reference proteome</keyword>
<name>A0A2V3UD40_9HYPH</name>
<evidence type="ECO:0000313" key="4">
    <source>
        <dbReference type="Proteomes" id="UP000248021"/>
    </source>
</evidence>
<dbReference type="Pfam" id="PF01327">
    <property type="entry name" value="Pep_deformylase"/>
    <property type="match status" value="1"/>
</dbReference>
<dbReference type="PRINTS" id="PR01576">
    <property type="entry name" value="PDEFORMYLASE"/>
</dbReference>
<dbReference type="CDD" id="cd00487">
    <property type="entry name" value="Pep_deformylase"/>
    <property type="match status" value="1"/>
</dbReference>
<evidence type="ECO:0000313" key="3">
    <source>
        <dbReference type="EMBL" id="PXW63136.1"/>
    </source>
</evidence>
<dbReference type="RefSeq" id="WP_110373308.1">
    <property type="nucleotide sequence ID" value="NZ_CAKNFM010000002.1"/>
</dbReference>
<protein>
    <recommendedName>
        <fullName evidence="2">Peptide deformylase-like</fullName>
    </recommendedName>
    <alternativeName>
        <fullName evidence="2">Polypeptide deformylase-like</fullName>
    </alternativeName>
</protein>
<dbReference type="AlphaFoldDB" id="A0A2V3UD40"/>
<organism evidence="3 4">
    <name type="scientific">Chelatococcus asaccharovorans</name>
    <dbReference type="NCBI Taxonomy" id="28210"/>
    <lineage>
        <taxon>Bacteria</taxon>
        <taxon>Pseudomonadati</taxon>
        <taxon>Pseudomonadota</taxon>
        <taxon>Alphaproteobacteria</taxon>
        <taxon>Hyphomicrobiales</taxon>
        <taxon>Chelatococcaceae</taxon>
        <taxon>Chelatococcus</taxon>
    </lineage>
</organism>
<dbReference type="NCBIfam" id="NF009484">
    <property type="entry name" value="PRK12846.1-5"/>
    <property type="match status" value="1"/>
</dbReference>
<dbReference type="SUPFAM" id="SSF56420">
    <property type="entry name" value="Peptide deformylase"/>
    <property type="match status" value="1"/>
</dbReference>
<dbReference type="OrthoDB" id="9804313at2"/>
<feature type="active site" evidence="2">
    <location>
        <position position="134"/>
    </location>
</feature>
<dbReference type="PANTHER" id="PTHR10458">
    <property type="entry name" value="PEPTIDE DEFORMYLASE"/>
    <property type="match status" value="1"/>
</dbReference>
<dbReference type="InterPro" id="IPR023635">
    <property type="entry name" value="Peptide_deformylase"/>
</dbReference>
<evidence type="ECO:0000256" key="1">
    <source>
        <dbReference type="ARBA" id="ARBA00010759"/>
    </source>
</evidence>
<comment type="caution">
    <text evidence="3">The sequence shown here is derived from an EMBL/GenBank/DDBJ whole genome shotgun (WGS) entry which is preliminary data.</text>
</comment>
<comment type="similarity">
    <text evidence="1 2">Belongs to the polypeptide deformylase family.</text>
</comment>
<dbReference type="GO" id="GO:0042586">
    <property type="term" value="F:peptide deformylase activity"/>
    <property type="evidence" value="ECO:0007669"/>
    <property type="project" value="InterPro"/>
</dbReference>
<evidence type="ECO:0000256" key="2">
    <source>
        <dbReference type="HAMAP-Rule" id="MF_00163"/>
    </source>
</evidence>
<dbReference type="PANTHER" id="PTHR10458:SF22">
    <property type="entry name" value="PEPTIDE DEFORMYLASE"/>
    <property type="match status" value="1"/>
</dbReference>
<dbReference type="NCBIfam" id="NF001159">
    <property type="entry name" value="PRK00150.1-3"/>
    <property type="match status" value="1"/>
</dbReference>
<dbReference type="NCBIfam" id="TIGR00079">
    <property type="entry name" value="pept_deformyl"/>
    <property type="match status" value="1"/>
</dbReference>
<sequence>MTARAILRYPDPRLRQLAAPVVTFDAALRGLADDVADTLEAAAGLGLTAPHIGVLQRVVVVRLQGDPAPRIYVNPVITEISETLMRHEEGSLSMPGVRAEVERPRAVVCRYQDLDGHEQTEQAEGLLAICLQHEVDQLDGIFWLQRLSRLKRDRLIKQYDKLHRLS</sequence>
<dbReference type="PIRSF" id="PIRSF004749">
    <property type="entry name" value="Pep_def"/>
    <property type="match status" value="1"/>
</dbReference>
<reference evidence="3 4" key="1">
    <citation type="submission" date="2018-05" db="EMBL/GenBank/DDBJ databases">
        <title>Genomic Encyclopedia of Type Strains, Phase IV (KMG-IV): sequencing the most valuable type-strain genomes for metagenomic binning, comparative biology and taxonomic classification.</title>
        <authorList>
            <person name="Goeker M."/>
        </authorList>
    </citation>
    <scope>NUCLEOTIDE SEQUENCE [LARGE SCALE GENOMIC DNA]</scope>
    <source>
        <strain evidence="3 4">DSM 6462</strain>
    </source>
</reference>
<dbReference type="HAMAP" id="MF_00163">
    <property type="entry name" value="Pep_deformylase"/>
    <property type="match status" value="1"/>
</dbReference>
<gene>
    <name evidence="3" type="ORF">C7450_10251</name>
</gene>
<comment type="caution">
    <text evidence="2">Lacks conserved residue(s) required for the propagation of feature annotation.</text>
</comment>
<dbReference type="Gene3D" id="3.90.45.10">
    <property type="entry name" value="Peptide deformylase"/>
    <property type="match status" value="1"/>
</dbReference>
<dbReference type="Proteomes" id="UP000248021">
    <property type="component" value="Unassembled WGS sequence"/>
</dbReference>